<dbReference type="Proteomes" id="UP000267250">
    <property type="component" value="Chromosome"/>
</dbReference>
<gene>
    <name evidence="1" type="ORF">BBF96_15550</name>
</gene>
<dbReference type="KEGG" id="aft:BBF96_15550"/>
<evidence type="ECO:0000313" key="2">
    <source>
        <dbReference type="Proteomes" id="UP000267250"/>
    </source>
</evidence>
<organism evidence="1 2">
    <name type="scientific">Anoxybacter fermentans</name>
    <dbReference type="NCBI Taxonomy" id="1323375"/>
    <lineage>
        <taxon>Bacteria</taxon>
        <taxon>Bacillati</taxon>
        <taxon>Bacillota</taxon>
        <taxon>Clostridia</taxon>
        <taxon>Halanaerobiales</taxon>
        <taxon>Anoxybacter</taxon>
    </lineage>
</organism>
<dbReference type="EMBL" id="CP016379">
    <property type="protein sequence ID" value="AZR74663.1"/>
    <property type="molecule type" value="Genomic_DNA"/>
</dbReference>
<sequence length="74" mass="8570">MKQCIQIALENHPDVIVAQNEIMEAQLKYEEVTCGSVNDQSPYQIQKLKQEIDDKKSALNLKNINNYKCIYNLL</sequence>
<protein>
    <submittedName>
        <fullName evidence="1">Uncharacterized protein</fullName>
    </submittedName>
</protein>
<proteinExistence type="predicted"/>
<keyword evidence="2" id="KW-1185">Reference proteome</keyword>
<name>A0A3S9T297_9FIRM</name>
<dbReference type="RefSeq" id="WP_127018030.1">
    <property type="nucleotide sequence ID" value="NZ_CP016379.1"/>
</dbReference>
<accession>A0A3S9T297</accession>
<reference evidence="1 2" key="1">
    <citation type="submission" date="2016-07" db="EMBL/GenBank/DDBJ databases">
        <title>Genome and transcriptome analysis of iron-reducing fermentative bacteria Anoxybacter fermentans.</title>
        <authorList>
            <person name="Zeng X."/>
            <person name="Shao Z."/>
        </authorList>
    </citation>
    <scope>NUCLEOTIDE SEQUENCE [LARGE SCALE GENOMIC DNA]</scope>
    <source>
        <strain evidence="1 2">DY22613</strain>
    </source>
</reference>
<evidence type="ECO:0000313" key="1">
    <source>
        <dbReference type="EMBL" id="AZR74663.1"/>
    </source>
</evidence>
<dbReference type="AlphaFoldDB" id="A0A3S9T297"/>